<sequence>MPAVDVTHSRPEHGKRETLKRLLAVSRREFAAKGLAGARVDVIAQQAGVTKQLVYHYFGSKEALFANVLDESSFDVMSELLALNIDDLQPPDAILFFLDAIFTRYKTDKCLGSLAQEGIRYHENHSTPANKFIGMAPALVAKLDLVLKRGARRGDFQPGIDARLFLATAALITSGGFTNRYSVSSIVGFCTTSEEGMAAWHRHAADFIMAAIRAR</sequence>
<proteinExistence type="predicted"/>
<keyword evidence="1 2" id="KW-0238">DNA-binding</keyword>
<gene>
    <name evidence="4" type="ORF">SAMN02982917_1808</name>
</gene>
<evidence type="ECO:0000259" key="3">
    <source>
        <dbReference type="PROSITE" id="PS50977"/>
    </source>
</evidence>
<feature type="domain" description="HTH tetR-type" evidence="3">
    <location>
        <begin position="16"/>
        <end position="76"/>
    </location>
</feature>
<accession>A0A1X7EKF4</accession>
<dbReference type="PANTHER" id="PTHR30328:SF54">
    <property type="entry name" value="HTH-TYPE TRANSCRIPTIONAL REPRESSOR SCO4008"/>
    <property type="match status" value="1"/>
</dbReference>
<dbReference type="PANTHER" id="PTHR30328">
    <property type="entry name" value="TRANSCRIPTIONAL REPRESSOR"/>
    <property type="match status" value="1"/>
</dbReference>
<dbReference type="SUPFAM" id="SSF48498">
    <property type="entry name" value="Tetracyclin repressor-like, C-terminal domain"/>
    <property type="match status" value="1"/>
</dbReference>
<dbReference type="InterPro" id="IPR050109">
    <property type="entry name" value="HTH-type_TetR-like_transc_reg"/>
</dbReference>
<dbReference type="InterPro" id="IPR041474">
    <property type="entry name" value="NicS_C"/>
</dbReference>
<organism evidence="4 5">
    <name type="scientific">Azospirillum oryzae</name>
    <dbReference type="NCBI Taxonomy" id="286727"/>
    <lineage>
        <taxon>Bacteria</taxon>
        <taxon>Pseudomonadati</taxon>
        <taxon>Pseudomonadota</taxon>
        <taxon>Alphaproteobacteria</taxon>
        <taxon>Rhodospirillales</taxon>
        <taxon>Azospirillaceae</taxon>
        <taxon>Azospirillum</taxon>
    </lineage>
</organism>
<evidence type="ECO:0000256" key="1">
    <source>
        <dbReference type="ARBA" id="ARBA00023125"/>
    </source>
</evidence>
<dbReference type="EMBL" id="FXAK01000002">
    <property type="protein sequence ID" value="SMF35542.1"/>
    <property type="molecule type" value="Genomic_DNA"/>
</dbReference>
<dbReference type="PRINTS" id="PR00455">
    <property type="entry name" value="HTHTETR"/>
</dbReference>
<dbReference type="RefSeq" id="WP_085084348.1">
    <property type="nucleotide sequence ID" value="NZ_FXAK01000002.1"/>
</dbReference>
<dbReference type="InterPro" id="IPR036271">
    <property type="entry name" value="Tet_transcr_reg_TetR-rel_C_sf"/>
</dbReference>
<evidence type="ECO:0000256" key="2">
    <source>
        <dbReference type="PROSITE-ProRule" id="PRU00335"/>
    </source>
</evidence>
<dbReference type="Pfam" id="PF17938">
    <property type="entry name" value="TetR_C_29"/>
    <property type="match status" value="1"/>
</dbReference>
<protein>
    <submittedName>
        <fullName evidence="4">Transcriptional regulator, TetR family</fullName>
    </submittedName>
</protein>
<dbReference type="InterPro" id="IPR009057">
    <property type="entry name" value="Homeodomain-like_sf"/>
</dbReference>
<name>A0A1X7EKF4_9PROT</name>
<dbReference type="Pfam" id="PF00440">
    <property type="entry name" value="TetR_N"/>
    <property type="match status" value="1"/>
</dbReference>
<dbReference type="GO" id="GO:0003677">
    <property type="term" value="F:DNA binding"/>
    <property type="evidence" value="ECO:0007669"/>
    <property type="project" value="UniProtKB-UniRule"/>
</dbReference>
<dbReference type="Proteomes" id="UP000192936">
    <property type="component" value="Unassembled WGS sequence"/>
</dbReference>
<dbReference type="STRING" id="286727.SAMN02982917_1808"/>
<evidence type="ECO:0000313" key="5">
    <source>
        <dbReference type="Proteomes" id="UP000192936"/>
    </source>
</evidence>
<feature type="DNA-binding region" description="H-T-H motif" evidence="2">
    <location>
        <begin position="39"/>
        <end position="58"/>
    </location>
</feature>
<dbReference type="OrthoDB" id="2356263at2"/>
<dbReference type="AlphaFoldDB" id="A0A1X7EKF4"/>
<dbReference type="PROSITE" id="PS50977">
    <property type="entry name" value="HTH_TETR_2"/>
    <property type="match status" value="1"/>
</dbReference>
<evidence type="ECO:0000313" key="4">
    <source>
        <dbReference type="EMBL" id="SMF35542.1"/>
    </source>
</evidence>
<dbReference type="InterPro" id="IPR001647">
    <property type="entry name" value="HTH_TetR"/>
</dbReference>
<dbReference type="Gene3D" id="1.10.357.10">
    <property type="entry name" value="Tetracycline Repressor, domain 2"/>
    <property type="match status" value="1"/>
</dbReference>
<reference evidence="4 5" key="1">
    <citation type="submission" date="2017-04" db="EMBL/GenBank/DDBJ databases">
        <authorList>
            <person name="Afonso C.L."/>
            <person name="Miller P.J."/>
            <person name="Scott M.A."/>
            <person name="Spackman E."/>
            <person name="Goraichik I."/>
            <person name="Dimitrov K.M."/>
            <person name="Suarez D.L."/>
            <person name="Swayne D.E."/>
        </authorList>
    </citation>
    <scope>NUCLEOTIDE SEQUENCE [LARGE SCALE GENOMIC DNA]</scope>
    <source>
        <strain evidence="4 5">A2P</strain>
    </source>
</reference>
<dbReference type="SUPFAM" id="SSF46689">
    <property type="entry name" value="Homeodomain-like"/>
    <property type="match status" value="1"/>
</dbReference>